<dbReference type="PROSITE" id="PS51318">
    <property type="entry name" value="TAT"/>
    <property type="match status" value="1"/>
</dbReference>
<dbReference type="Proteomes" id="UP000076321">
    <property type="component" value="Unassembled WGS sequence"/>
</dbReference>
<dbReference type="InterPro" id="IPR006311">
    <property type="entry name" value="TAT_signal"/>
</dbReference>
<evidence type="ECO:0000313" key="4">
    <source>
        <dbReference type="Proteomes" id="UP000186883"/>
    </source>
</evidence>
<protein>
    <submittedName>
        <fullName evidence="1">Uncharacterized protein</fullName>
    </submittedName>
</protein>
<dbReference type="Proteomes" id="UP000186883">
    <property type="component" value="Unassembled WGS sequence"/>
</dbReference>
<name>A0A154MN03_9PSEU</name>
<evidence type="ECO:0000313" key="3">
    <source>
        <dbReference type="Proteomes" id="UP000076321"/>
    </source>
</evidence>
<evidence type="ECO:0000313" key="1">
    <source>
        <dbReference type="EMBL" id="KZB85661.1"/>
    </source>
</evidence>
<dbReference type="AlphaFoldDB" id="A0A154MN03"/>
<evidence type="ECO:0000313" key="2">
    <source>
        <dbReference type="EMBL" id="OKA10585.1"/>
    </source>
</evidence>
<dbReference type="RefSeq" id="WP_061983174.1">
    <property type="nucleotide sequence ID" value="NZ_FOPQ01000013.1"/>
</dbReference>
<sequence>MDHSEEYEDLSRRSVLRTGAAVGIGALGIGAVGAGAADSAAAAPAPPGSAAPDSWKGPGDRITFEPQDFEALDIALHVVPDLRICALAVKLARAEKVRYPITDPTPLVKLLPRSRFVAAGHDITEKAIRAHLPAELFPIRHEGELAERVYIALLRCRAGTAAAARAGKLR</sequence>
<dbReference type="EMBL" id="LOBU02000004">
    <property type="protein sequence ID" value="OKA10585.1"/>
    <property type="molecule type" value="Genomic_DNA"/>
</dbReference>
<reference evidence="1 3" key="1">
    <citation type="submission" date="2015-12" db="EMBL/GenBank/DDBJ databases">
        <title>Amycolatopsis regifaucium genome sequencing and assembly.</title>
        <authorList>
            <person name="Mayilraj S."/>
        </authorList>
    </citation>
    <scope>NUCLEOTIDE SEQUENCE [LARGE SCALE GENOMIC DNA]</scope>
    <source>
        <strain evidence="1 3">GY080</strain>
    </source>
</reference>
<organism evidence="1 3">
    <name type="scientific">Amycolatopsis regifaucium</name>
    <dbReference type="NCBI Taxonomy" id="546365"/>
    <lineage>
        <taxon>Bacteria</taxon>
        <taxon>Bacillati</taxon>
        <taxon>Actinomycetota</taxon>
        <taxon>Actinomycetes</taxon>
        <taxon>Pseudonocardiales</taxon>
        <taxon>Pseudonocardiaceae</taxon>
        <taxon>Amycolatopsis</taxon>
    </lineage>
</organism>
<comment type="caution">
    <text evidence="1">The sequence shown here is derived from an EMBL/GenBank/DDBJ whole genome shotgun (WGS) entry which is preliminary data.</text>
</comment>
<reference evidence="2 4" key="2">
    <citation type="submission" date="2016-11" db="EMBL/GenBank/DDBJ databases">
        <title>Genome sequencing of Amycolatopsis regifaucium.</title>
        <authorList>
            <person name="Mayilraj S."/>
            <person name="Kaur N."/>
        </authorList>
    </citation>
    <scope>NUCLEOTIDE SEQUENCE [LARGE SCALE GENOMIC DNA]</scope>
    <source>
        <strain evidence="2 4">GY080</strain>
    </source>
</reference>
<proteinExistence type="predicted"/>
<dbReference type="EMBL" id="LQCI01000010">
    <property type="protein sequence ID" value="KZB85661.1"/>
    <property type="molecule type" value="Genomic_DNA"/>
</dbReference>
<keyword evidence="4" id="KW-1185">Reference proteome</keyword>
<gene>
    <name evidence="2" type="ORF">ATP06_0204075</name>
    <name evidence="1" type="ORF">AVL48_29835</name>
</gene>
<accession>A0A154MN03</accession>